<dbReference type="EMBL" id="PP511876">
    <property type="protein sequence ID" value="XCD08349.1"/>
    <property type="molecule type" value="Genomic_DNA"/>
</dbReference>
<proteinExistence type="predicted"/>
<sequence>MDYLNDIPTKVVESNTKMADVIKLYNNMDGELLYNESVLNFFSRNRMYENALQSNALRIGNLEISKQAERKDKYSYQEIYDMLHTRLKALSSTSGIELSERTRLISETQLQMQAFANDFTSKIFAINELLNAVKPQLVKDMKELTDRYNNNDDISGEEYMYHAHANIGMYERLTTTLIMLLKDNQNVS</sequence>
<evidence type="ECO:0000313" key="1">
    <source>
        <dbReference type="EMBL" id="XCD08349.1"/>
    </source>
</evidence>
<accession>A0AAU8B7U8</accession>
<reference evidence="1" key="1">
    <citation type="submission" date="2024-03" db="EMBL/GenBank/DDBJ databases">
        <title>Diverse circular DNA viruses in blood, oral, and fecal samples of captive lemurs.</title>
        <authorList>
            <person name="Paietta E.N."/>
            <person name="Kraberger S."/>
            <person name="Lund M.C."/>
            <person name="Custer J.M."/>
            <person name="Vargas K.M."/>
            <person name="Ehmke E.E."/>
            <person name="Yoder A.D."/>
            <person name="Varsani A."/>
        </authorList>
    </citation>
    <scope>NUCLEOTIDE SEQUENCE</scope>
    <source>
        <strain evidence="1">Duke_30FF_63</strain>
    </source>
</reference>
<name>A0AAU8B7U8_9CAUD</name>
<organism evidence="1">
    <name type="scientific">Dulem virus 42</name>
    <dbReference type="NCBI Taxonomy" id="3145760"/>
    <lineage>
        <taxon>Viruses</taxon>
        <taxon>Duplodnaviria</taxon>
        <taxon>Heunggongvirae</taxon>
        <taxon>Uroviricota</taxon>
        <taxon>Caudoviricetes</taxon>
    </lineage>
</organism>
<protein>
    <submittedName>
        <fullName evidence="1">Uncharacterized protein</fullName>
    </submittedName>
</protein>